<dbReference type="InterPro" id="IPR001357">
    <property type="entry name" value="BRCT_dom"/>
</dbReference>
<dbReference type="Pfam" id="PF00533">
    <property type="entry name" value="BRCT"/>
    <property type="match status" value="1"/>
</dbReference>
<feature type="region of interest" description="Disordered" evidence="1">
    <location>
        <begin position="443"/>
        <end position="523"/>
    </location>
</feature>
<evidence type="ECO:0000313" key="3">
    <source>
        <dbReference type="EMBL" id="PAV24141.1"/>
    </source>
</evidence>
<feature type="compositionally biased region" description="Polar residues" evidence="1">
    <location>
        <begin position="814"/>
        <end position="825"/>
    </location>
</feature>
<feature type="region of interest" description="Disordered" evidence="1">
    <location>
        <begin position="1378"/>
        <end position="1401"/>
    </location>
</feature>
<evidence type="ECO:0000256" key="1">
    <source>
        <dbReference type="SAM" id="MobiDB-lite"/>
    </source>
</evidence>
<dbReference type="EMBL" id="NBII01000001">
    <property type="protein sequence ID" value="PAV24141.1"/>
    <property type="molecule type" value="Genomic_DNA"/>
</dbReference>
<feature type="compositionally biased region" description="Basic and acidic residues" evidence="1">
    <location>
        <begin position="1200"/>
        <end position="1213"/>
    </location>
</feature>
<feature type="region of interest" description="Disordered" evidence="1">
    <location>
        <begin position="634"/>
        <end position="1066"/>
    </location>
</feature>
<dbReference type="InParanoid" id="A0A286UX50"/>
<feature type="domain" description="BRCT" evidence="2">
    <location>
        <begin position="1241"/>
        <end position="1335"/>
    </location>
</feature>
<feature type="compositionally biased region" description="Low complexity" evidence="1">
    <location>
        <begin position="972"/>
        <end position="991"/>
    </location>
</feature>
<accession>A0A286UX50</accession>
<sequence length="1428" mass="155113">MFIVNVAPFKYSTDLSLRLIQEINATIDQFTHNIFKIQKEGYTIYIQYPEQEVNPNPNSRVCRVSIGVLELVIAYNPFTGTISLEAYVNVPIIGLVSIGHISGSLTDGISLSLRYPEILSGSVEIKLNASTILLSYNFTARIADATEDMSSSSSGAARSGHGETSKEKMVQHYSSTQKYAPSEYKRTRSKLALPEFDPDLARSPLKNARDAIRKANSRKVQSTLDASGEQDHVDLPSRNAKHSVFMNRSLSPLETVVATEETSNMQSEAREEGKGTLNGVFDLPQVNLWQSTMKRARSPSVDEEHFGHSLSKSTAFPSTASQAVVDRNSTISASKRQKSAAELQGTLDMFFTKPKSDATAIHGVQKRIFDREKMPVPPTPTLKQLREMPELDLRTMTPSPRKAALQGHGPASSANSPKLKPRSISEQITSGVKDMDVDLGTDDNCDILKESDSVGLNEGQERQSTKYTSGADGTEQNLIPPLNPDSMPSRPSTPRDKNTTIAENTSHHQAKEPKSMISHDDSTSIGNTTEGFKSVSNSISDTSAIPTVNVISLDSEYQNKGLDDTQIKLGPSSVSSTLAIPETPRHRIIRSFPSKQHLFDMNSLSPLTPLPEQLGKHGVDDYDYEAEEAEIKALDFSEGDKGQPKKVVEKSGGVPISETEELTNEGQENSYMVTDTRKGGTNSINKEEDVDQDKQETGMQPKTEVKSSSSNFDSSSISSSSHNTTGAKMKSRAQRKVIPSSPSKMKGRMGLTPRRPMTRAALLRQKEMQHKVRASPTKPRISLAPIPMVKKREELKEDEKGKEDDANESLIKSRIQTPKQNSSGPSLKEKQPSNDGKAVEKPLPSRKHFVLTVPSSLSPIKASTSSSTSIPRPRFDSRPLSLYPPNVQDPTAKANAQRTLSNLSNALEKLRMPPPSKTTSETPISDRVDNEKARPATSLGFTHEVNESISGVASSKANKISRPLSRAGSAEPASKSKTTPTSGSTPSMPMSEARTRTLFGGFKSMPKQGNSVGTLSRIPSLGQAGPSRNIFGRPVPRMRASQKTTLETVEGSPVKGPTPFKTPQNDEIEVDEGTFSKTSERLAAARTANVDTSLTSDDSFVHTAAGNGESPISANSSMEEGRTADGKELKKISKLNASRRASMAFSALTESLNTSIAASTPSPVQTSPGSEVLSASHKNMRVGSLARPVRAASVIGRTRSDSAEVETSIRDKIVPASGTESESDTGRSGRRGAMGRTKMPGSLDVLNHCTIFVDVRTEEGEDAGALFVDMLRGMGAKVLSRVGQTCTHIVYKNGLSSTLTRYRLLDEPRPIVVGIGWVVECVEKREWINETRFRVDIEGINVAGSLKRRRSLLPKQMAPASGPMDNFLNGSSSIQTVGPPKVAIDSDPPNDEGERTGSNLKSNLNPVSLVTSYIFTPWLSYDYTFSIY</sequence>
<name>A0A286UX50_9AGAM</name>
<feature type="compositionally biased region" description="Basic and acidic residues" evidence="1">
    <location>
        <begin position="827"/>
        <end position="840"/>
    </location>
</feature>
<feature type="compositionally biased region" description="Low complexity" evidence="1">
    <location>
        <begin position="707"/>
        <end position="721"/>
    </location>
</feature>
<feature type="region of interest" description="Disordered" evidence="1">
    <location>
        <begin position="210"/>
        <end position="234"/>
    </location>
</feature>
<feature type="compositionally biased region" description="Polar residues" evidence="1">
    <location>
        <begin position="894"/>
        <end position="905"/>
    </location>
</feature>
<evidence type="ECO:0000313" key="4">
    <source>
        <dbReference type="Proteomes" id="UP000217199"/>
    </source>
</evidence>
<keyword evidence="4" id="KW-1185">Reference proteome</keyword>
<organism evidence="3 4">
    <name type="scientific">Pyrrhoderma noxium</name>
    <dbReference type="NCBI Taxonomy" id="2282107"/>
    <lineage>
        <taxon>Eukaryota</taxon>
        <taxon>Fungi</taxon>
        <taxon>Dikarya</taxon>
        <taxon>Basidiomycota</taxon>
        <taxon>Agaricomycotina</taxon>
        <taxon>Agaricomycetes</taxon>
        <taxon>Hymenochaetales</taxon>
        <taxon>Hymenochaetaceae</taxon>
        <taxon>Pyrrhoderma</taxon>
    </lineage>
</organism>
<feature type="compositionally biased region" description="Polar residues" evidence="1">
    <location>
        <begin position="947"/>
        <end position="958"/>
    </location>
</feature>
<proteinExistence type="predicted"/>
<feature type="compositionally biased region" description="Basic and acidic residues" evidence="1">
    <location>
        <begin position="924"/>
        <end position="934"/>
    </location>
</feature>
<reference evidence="3 4" key="1">
    <citation type="journal article" date="2017" name="Mol. Ecol.">
        <title>Comparative and population genomic landscape of Phellinus noxius: A hypervariable fungus causing root rot in trees.</title>
        <authorList>
            <person name="Chung C.L."/>
            <person name="Lee T.J."/>
            <person name="Akiba M."/>
            <person name="Lee H.H."/>
            <person name="Kuo T.H."/>
            <person name="Liu D."/>
            <person name="Ke H.M."/>
            <person name="Yokoi T."/>
            <person name="Roa M.B."/>
            <person name="Lu M.J."/>
            <person name="Chang Y.Y."/>
            <person name="Ann P.J."/>
            <person name="Tsai J.N."/>
            <person name="Chen C.Y."/>
            <person name="Tzean S.S."/>
            <person name="Ota Y."/>
            <person name="Hattori T."/>
            <person name="Sahashi N."/>
            <person name="Liou R.F."/>
            <person name="Kikuchi T."/>
            <person name="Tsai I.J."/>
        </authorList>
    </citation>
    <scope>NUCLEOTIDE SEQUENCE [LARGE SCALE GENOMIC DNA]</scope>
    <source>
        <strain evidence="3 4">FFPRI411160</strain>
    </source>
</reference>
<feature type="region of interest" description="Disordered" evidence="1">
    <location>
        <begin position="1200"/>
        <end position="1239"/>
    </location>
</feature>
<feature type="compositionally biased region" description="Basic and acidic residues" evidence="1">
    <location>
        <begin position="160"/>
        <end position="170"/>
    </location>
</feature>
<feature type="compositionally biased region" description="Low complexity" evidence="1">
    <location>
        <begin position="150"/>
        <end position="159"/>
    </location>
</feature>
<dbReference type="CDD" id="cd17716">
    <property type="entry name" value="BRCT_microcephalin_rpt1"/>
    <property type="match status" value="1"/>
</dbReference>
<dbReference type="PROSITE" id="PS50172">
    <property type="entry name" value="BRCT"/>
    <property type="match status" value="1"/>
</dbReference>
<feature type="region of interest" description="Disordered" evidence="1">
    <location>
        <begin position="397"/>
        <end position="423"/>
    </location>
</feature>
<feature type="region of interest" description="Disordered" evidence="1">
    <location>
        <begin position="149"/>
        <end position="184"/>
    </location>
</feature>
<dbReference type="InterPro" id="IPR036420">
    <property type="entry name" value="BRCT_dom_sf"/>
</dbReference>
<protein>
    <recommendedName>
        <fullName evidence="2">BRCT domain-containing protein</fullName>
    </recommendedName>
</protein>
<feature type="compositionally biased region" description="Basic and acidic residues" evidence="1">
    <location>
        <begin position="790"/>
        <end position="804"/>
    </location>
</feature>
<feature type="compositionally biased region" description="Polar residues" evidence="1">
    <location>
        <begin position="1156"/>
        <end position="1169"/>
    </location>
</feature>
<dbReference type="OrthoDB" id="2384350at2759"/>
<gene>
    <name evidence="3" type="ORF">PNOK_0120900</name>
</gene>
<feature type="compositionally biased region" description="Polar residues" evidence="1">
    <location>
        <begin position="664"/>
        <end position="684"/>
    </location>
</feature>
<feature type="region of interest" description="Disordered" evidence="1">
    <location>
        <begin position="1156"/>
        <end position="1177"/>
    </location>
</feature>
<dbReference type="STRING" id="2282107.A0A286UX50"/>
<feature type="compositionally biased region" description="Basic and acidic residues" evidence="1">
    <location>
        <begin position="505"/>
        <end position="522"/>
    </location>
</feature>
<feature type="compositionally biased region" description="Basic and acidic residues" evidence="1">
    <location>
        <begin position="634"/>
        <end position="649"/>
    </location>
</feature>
<comment type="caution">
    <text evidence="3">The sequence shown here is derived from an EMBL/GenBank/DDBJ whole genome shotgun (WGS) entry which is preliminary data.</text>
</comment>
<dbReference type="Proteomes" id="UP000217199">
    <property type="component" value="Unassembled WGS sequence"/>
</dbReference>
<dbReference type="SUPFAM" id="SSF52113">
    <property type="entry name" value="BRCT domain"/>
    <property type="match status" value="1"/>
</dbReference>
<evidence type="ECO:0000259" key="2">
    <source>
        <dbReference type="PROSITE" id="PS50172"/>
    </source>
</evidence>
<feature type="region of interest" description="Disordered" evidence="1">
    <location>
        <begin position="1105"/>
        <end position="1127"/>
    </location>
</feature>
<feature type="compositionally biased region" description="Low complexity" evidence="1">
    <location>
        <begin position="854"/>
        <end position="872"/>
    </location>
</feature>
<dbReference type="Gene3D" id="3.40.50.10190">
    <property type="entry name" value="BRCT domain"/>
    <property type="match status" value="1"/>
</dbReference>